<evidence type="ECO:0000313" key="4">
    <source>
        <dbReference type="Proteomes" id="UP000176241"/>
    </source>
</evidence>
<evidence type="ECO:0000259" key="2">
    <source>
        <dbReference type="Pfam" id="PF00437"/>
    </source>
</evidence>
<proteinExistence type="inferred from homology"/>
<dbReference type="Gene3D" id="3.30.450.90">
    <property type="match status" value="1"/>
</dbReference>
<dbReference type="STRING" id="1797533.A2731_02120"/>
<name>A0A1G1Y0B5_9BACT</name>
<dbReference type="Pfam" id="PF00437">
    <property type="entry name" value="T2SSE"/>
    <property type="match status" value="1"/>
</dbReference>
<dbReference type="PANTHER" id="PTHR30486">
    <property type="entry name" value="TWITCHING MOTILITY PROTEIN PILT"/>
    <property type="match status" value="1"/>
</dbReference>
<evidence type="ECO:0000313" key="3">
    <source>
        <dbReference type="EMBL" id="OGY45712.1"/>
    </source>
</evidence>
<dbReference type="InterPro" id="IPR001482">
    <property type="entry name" value="T2SS/T4SS_dom"/>
</dbReference>
<feature type="domain" description="Bacterial type II secretion system protein E" evidence="2">
    <location>
        <begin position="124"/>
        <end position="280"/>
    </location>
</feature>
<dbReference type="Gene3D" id="3.40.50.300">
    <property type="entry name" value="P-loop containing nucleotide triphosphate hydrolases"/>
    <property type="match status" value="1"/>
</dbReference>
<accession>A0A1G1Y0B5</accession>
<dbReference type="EMBL" id="MHIC01000011">
    <property type="protein sequence ID" value="OGY45712.1"/>
    <property type="molecule type" value="Genomic_DNA"/>
</dbReference>
<dbReference type="InterPro" id="IPR050921">
    <property type="entry name" value="T4SS_GSP_E_ATPase"/>
</dbReference>
<protein>
    <recommendedName>
        <fullName evidence="2">Bacterial type II secretion system protein E domain-containing protein</fullName>
    </recommendedName>
</protein>
<evidence type="ECO:0000256" key="1">
    <source>
        <dbReference type="ARBA" id="ARBA00006611"/>
    </source>
</evidence>
<dbReference type="InterPro" id="IPR027417">
    <property type="entry name" value="P-loop_NTPase"/>
</dbReference>
<dbReference type="AlphaFoldDB" id="A0A1G1Y0B5"/>
<dbReference type="GO" id="GO:0016887">
    <property type="term" value="F:ATP hydrolysis activity"/>
    <property type="evidence" value="ECO:0007669"/>
    <property type="project" value="InterPro"/>
</dbReference>
<comment type="caution">
    <text evidence="3">The sequence shown here is derived from an EMBL/GenBank/DDBJ whole genome shotgun (WGS) entry which is preliminary data.</text>
</comment>
<organism evidence="3 4">
    <name type="scientific">Candidatus Buchananbacteria bacterium RIFCSPHIGHO2_01_FULL_39_8</name>
    <dbReference type="NCBI Taxonomy" id="1797533"/>
    <lineage>
        <taxon>Bacteria</taxon>
        <taxon>Candidatus Buchananiibacteriota</taxon>
    </lineage>
</organism>
<dbReference type="Proteomes" id="UP000176241">
    <property type="component" value="Unassembled WGS sequence"/>
</dbReference>
<gene>
    <name evidence="3" type="ORF">A2731_02120</name>
</gene>
<dbReference type="SUPFAM" id="SSF52540">
    <property type="entry name" value="P-loop containing nucleoside triphosphate hydrolases"/>
    <property type="match status" value="1"/>
</dbReference>
<sequence>MQAALNVTISKILATAAKRKASVIHLTVGAYPVLRIDEELVELEDEQILTEDFMKKFADGILDDNQKKELEKNKEVTFIEEFAGKFRFRINIFYQKGYLSASLKLVSNQIPPLVNLGLPKSVYGLTDKTSGLIIIAGPYGSGRTTTVASMLEEINKNRRENIITIEKPIEYLFVNQKCLIEQREVGRDVNTFIQAIQYFKEADVDVIAVGANEETETIPLVLEFASSGRLAIIQMDTISVIQTLEEILASFEAKDQARAQLLLSEGLLAIICQRLVPRIGSGLALAAEVLIVNDAVRSLIKEGRIKQITTILQSSRAEGMSTLDQSLAELVKSGEVLIDKAANYATNPSNLRAMAK</sequence>
<comment type="similarity">
    <text evidence="1">Belongs to the GSP E family.</text>
</comment>
<reference evidence="3 4" key="1">
    <citation type="journal article" date="2016" name="Nat. Commun.">
        <title>Thousands of microbial genomes shed light on interconnected biogeochemical processes in an aquifer system.</title>
        <authorList>
            <person name="Anantharaman K."/>
            <person name="Brown C.T."/>
            <person name="Hug L.A."/>
            <person name="Sharon I."/>
            <person name="Castelle C.J."/>
            <person name="Probst A.J."/>
            <person name="Thomas B.C."/>
            <person name="Singh A."/>
            <person name="Wilkins M.J."/>
            <person name="Karaoz U."/>
            <person name="Brodie E.L."/>
            <person name="Williams K.H."/>
            <person name="Hubbard S.S."/>
            <person name="Banfield J.F."/>
        </authorList>
    </citation>
    <scope>NUCLEOTIDE SEQUENCE [LARGE SCALE GENOMIC DNA]</scope>
</reference>